<evidence type="ECO:0000256" key="5">
    <source>
        <dbReference type="ARBA" id="ARBA00061016"/>
    </source>
</evidence>
<comment type="caution">
    <text evidence="9">The sequence shown here is derived from an EMBL/GenBank/DDBJ whole genome shotgun (WGS) entry which is preliminary data.</text>
</comment>
<organism evidence="9 10">
    <name type="scientific">Ensete ventricosum</name>
    <name type="common">Abyssinian banana</name>
    <name type="synonym">Musa ensete</name>
    <dbReference type="NCBI Taxonomy" id="4639"/>
    <lineage>
        <taxon>Eukaryota</taxon>
        <taxon>Viridiplantae</taxon>
        <taxon>Streptophyta</taxon>
        <taxon>Embryophyta</taxon>
        <taxon>Tracheophyta</taxon>
        <taxon>Spermatophyta</taxon>
        <taxon>Magnoliopsida</taxon>
        <taxon>Liliopsida</taxon>
        <taxon>Zingiberales</taxon>
        <taxon>Musaceae</taxon>
        <taxon>Ensete</taxon>
    </lineage>
</organism>
<keyword evidence="4" id="KW-0539">Nucleus</keyword>
<protein>
    <recommendedName>
        <fullName evidence="8">NLE domain-containing protein</fullName>
    </recommendedName>
</protein>
<dbReference type="PRINTS" id="PR00319">
    <property type="entry name" value="GPROTEINB"/>
</dbReference>
<feature type="transmembrane region" description="Helical" evidence="7">
    <location>
        <begin position="647"/>
        <end position="665"/>
    </location>
</feature>
<dbReference type="PROSITE" id="PS50082">
    <property type="entry name" value="WD_REPEATS_2"/>
    <property type="match status" value="7"/>
</dbReference>
<evidence type="ECO:0000313" key="9">
    <source>
        <dbReference type="EMBL" id="KAJ8492761.1"/>
    </source>
</evidence>
<name>A0AAV8R769_ENSVE</name>
<feature type="transmembrane region" description="Helical" evidence="7">
    <location>
        <begin position="580"/>
        <end position="601"/>
    </location>
</feature>
<comment type="similarity">
    <text evidence="5">Belongs to the NLE1/RSA4 family.</text>
</comment>
<dbReference type="AlphaFoldDB" id="A0AAV8R769"/>
<dbReference type="InterPro" id="IPR011047">
    <property type="entry name" value="Quinoprotein_ADH-like_sf"/>
</dbReference>
<dbReference type="SMART" id="SM00320">
    <property type="entry name" value="WD40"/>
    <property type="match status" value="8"/>
</dbReference>
<dbReference type="InterPro" id="IPR001632">
    <property type="entry name" value="WD40_G-protein_beta-like"/>
</dbReference>
<feature type="repeat" description="WD" evidence="6">
    <location>
        <begin position="135"/>
        <end position="176"/>
    </location>
</feature>
<dbReference type="PROSITE" id="PS50294">
    <property type="entry name" value="WD_REPEATS_REGION"/>
    <property type="match status" value="6"/>
</dbReference>
<dbReference type="PANTHER" id="PTHR19848">
    <property type="entry name" value="WD40 REPEAT PROTEIN"/>
    <property type="match status" value="1"/>
</dbReference>
<evidence type="ECO:0000256" key="7">
    <source>
        <dbReference type="SAM" id="Phobius"/>
    </source>
</evidence>
<reference evidence="9 10" key="1">
    <citation type="submission" date="2022-12" db="EMBL/GenBank/DDBJ databases">
        <title>Chromosome-scale assembly of the Ensete ventricosum genome.</title>
        <authorList>
            <person name="Dussert Y."/>
            <person name="Stocks J."/>
            <person name="Wendawek A."/>
            <person name="Woldeyes F."/>
            <person name="Nichols R.A."/>
            <person name="Borrell J.S."/>
        </authorList>
    </citation>
    <scope>NUCLEOTIDE SEQUENCE [LARGE SCALE GENOMIC DNA]</scope>
    <source>
        <strain evidence="10">cv. Maze</strain>
        <tissue evidence="9">Seeds</tissue>
    </source>
</reference>
<feature type="transmembrane region" description="Helical" evidence="7">
    <location>
        <begin position="621"/>
        <end position="640"/>
    </location>
</feature>
<evidence type="ECO:0000256" key="6">
    <source>
        <dbReference type="PROSITE-ProRule" id="PRU00221"/>
    </source>
</evidence>
<sequence length="740" mass="82985">MCLLTDPEGEPLGAPLYLPQNAGPPQLQEIVNKLLKNEEKMPYAFYISDQELIVQLGSYLQKNKVSVEKVLRIVYQPQALFRIRPVNRCSATIAGHTEAVLSVSFSPDGQNLASGSGDTTVRLWDLNTQTPLFTCSGHKNWVLCIAWSSDGKHLVSGSKAGELLTWDPQTGRQSGSPLLGHKKWITGISWEPVHLQAPCRRFVSSSKDGDARIWDISLRKCVICLSGHTLAVTCVKWGGDGMIYTGSQDCTIKVWETSQGKLIRELKGHGHWVNSLALSTEYILRTGAFDHTRKTYSSPEEMKEAALARYNKMKGNAPERLVSGSDDFTMFLWEPASSKHPKARMTGHQQLVNHVYFSPDGQWLASASFDKSVKLWNGITGKFVASFRGHVGPVYQISWSADSRLLLSGSKDSTLKVWDIRTQKLKQDLPGHADEVFSVDWSPDGEKVASGGKDRKKVLQNAMLIYFLLSRDLPRRQLDQIRLQTLIFLRLRLRLRLLYCHIEKSEDKEMEEKYLDMVMVPLGLLLLAIYHLWLLFTIARDPKRTVIGLNAQARQRWVRAMMTDTRQNGVLAVQTLRNNIMASTVLATTAITLTSVISVFVRITTTTTSASLLLYGNKSPAAYTIKYFTISLCFILAFLCNVQSIRYYAHVSFLVTTGEAGGVPADYVARSLNRGSFFWSLGLRAFYLSFTLFLWIFGPIPMLASSVAMCCLLFFLDTTTEFTRGFHVSSTLKEDVTEVV</sequence>
<comment type="subcellular location">
    <subcellularLocation>
        <location evidence="1">Nucleus</location>
        <location evidence="1">Nucleolus</location>
    </subcellularLocation>
</comment>
<keyword evidence="10" id="KW-1185">Reference proteome</keyword>
<evidence type="ECO:0000313" key="10">
    <source>
        <dbReference type="Proteomes" id="UP001222027"/>
    </source>
</evidence>
<gene>
    <name evidence="9" type="ORF">OPV22_014482</name>
</gene>
<feature type="repeat" description="WD" evidence="6">
    <location>
        <begin position="93"/>
        <end position="134"/>
    </location>
</feature>
<feature type="transmembrane region" description="Helical" evidence="7">
    <location>
        <begin position="514"/>
        <end position="536"/>
    </location>
</feature>
<accession>A0AAV8R769</accession>
<feature type="domain" description="NLE" evidence="8">
    <location>
        <begin position="4"/>
        <end position="60"/>
    </location>
</feature>
<evidence type="ECO:0000256" key="1">
    <source>
        <dbReference type="ARBA" id="ARBA00004604"/>
    </source>
</evidence>
<dbReference type="Pfam" id="PF04654">
    <property type="entry name" value="DUF599"/>
    <property type="match status" value="1"/>
</dbReference>
<keyword evidence="3" id="KW-0677">Repeat</keyword>
<proteinExistence type="inferred from homology"/>
<feature type="repeat" description="WD" evidence="6">
    <location>
        <begin position="345"/>
        <end position="386"/>
    </location>
</feature>
<evidence type="ECO:0000256" key="2">
    <source>
        <dbReference type="ARBA" id="ARBA00022574"/>
    </source>
</evidence>
<dbReference type="Proteomes" id="UP001222027">
    <property type="component" value="Unassembled WGS sequence"/>
</dbReference>
<dbReference type="EMBL" id="JAQQAF010000004">
    <property type="protein sequence ID" value="KAJ8492761.1"/>
    <property type="molecule type" value="Genomic_DNA"/>
</dbReference>
<dbReference type="PRINTS" id="PR00320">
    <property type="entry name" value="GPROTEINBRPT"/>
</dbReference>
<dbReference type="InterPro" id="IPR020472">
    <property type="entry name" value="WD40_PAC1"/>
</dbReference>
<keyword evidence="2 6" id="KW-0853">WD repeat</keyword>
<feature type="repeat" description="WD" evidence="6">
    <location>
        <begin position="225"/>
        <end position="265"/>
    </location>
</feature>
<dbReference type="GO" id="GO:0005730">
    <property type="term" value="C:nucleolus"/>
    <property type="evidence" value="ECO:0007669"/>
    <property type="project" value="UniProtKB-SubCell"/>
</dbReference>
<dbReference type="Gene3D" id="2.130.10.10">
    <property type="entry name" value="YVTN repeat-like/Quinoprotein amine dehydrogenase"/>
    <property type="match status" value="1"/>
</dbReference>
<dbReference type="Pfam" id="PF08154">
    <property type="entry name" value="NLE"/>
    <property type="match status" value="1"/>
</dbReference>
<feature type="repeat" description="WD" evidence="6">
    <location>
        <begin position="387"/>
        <end position="428"/>
    </location>
</feature>
<dbReference type="CDD" id="cd00200">
    <property type="entry name" value="WD40"/>
    <property type="match status" value="1"/>
</dbReference>
<dbReference type="InterPro" id="IPR001680">
    <property type="entry name" value="WD40_rpt"/>
</dbReference>
<feature type="repeat" description="WD" evidence="6">
    <location>
        <begin position="178"/>
        <end position="217"/>
    </location>
</feature>
<keyword evidence="7" id="KW-0472">Membrane</keyword>
<dbReference type="InterPro" id="IPR019775">
    <property type="entry name" value="WD40_repeat_CS"/>
</dbReference>
<evidence type="ECO:0000256" key="4">
    <source>
        <dbReference type="ARBA" id="ARBA00023242"/>
    </source>
</evidence>
<dbReference type="FunFam" id="2.130.10.10:FF:000092">
    <property type="entry name" value="notchless protein homolog"/>
    <property type="match status" value="1"/>
</dbReference>
<keyword evidence="7" id="KW-1133">Transmembrane helix</keyword>
<keyword evidence="7" id="KW-0812">Transmembrane</keyword>
<dbReference type="SUPFAM" id="SSF50998">
    <property type="entry name" value="Quinoprotein alcohol dehydrogenase-like"/>
    <property type="match status" value="1"/>
</dbReference>
<evidence type="ECO:0000259" key="8">
    <source>
        <dbReference type="Pfam" id="PF08154"/>
    </source>
</evidence>
<feature type="repeat" description="WD" evidence="6">
    <location>
        <begin position="429"/>
        <end position="455"/>
    </location>
</feature>
<dbReference type="InterPro" id="IPR012972">
    <property type="entry name" value="NLE"/>
</dbReference>
<dbReference type="InterPro" id="IPR015943">
    <property type="entry name" value="WD40/YVTN_repeat-like_dom_sf"/>
</dbReference>
<evidence type="ECO:0000256" key="3">
    <source>
        <dbReference type="ARBA" id="ARBA00022737"/>
    </source>
</evidence>
<dbReference type="PROSITE" id="PS00678">
    <property type="entry name" value="WD_REPEATS_1"/>
    <property type="match status" value="3"/>
</dbReference>
<dbReference type="PANTHER" id="PTHR19848:SF0">
    <property type="entry name" value="NOTCHLESS PROTEIN HOMOLOG 1"/>
    <property type="match status" value="1"/>
</dbReference>
<dbReference type="GO" id="GO:0000027">
    <property type="term" value="P:ribosomal large subunit assembly"/>
    <property type="evidence" value="ECO:0007669"/>
    <property type="project" value="TreeGrafter"/>
</dbReference>
<dbReference type="Pfam" id="PF00400">
    <property type="entry name" value="WD40"/>
    <property type="match status" value="7"/>
</dbReference>
<dbReference type="InterPro" id="IPR006747">
    <property type="entry name" value="DUF599"/>
</dbReference>
<feature type="transmembrane region" description="Helical" evidence="7">
    <location>
        <begin position="685"/>
        <end position="716"/>
    </location>
</feature>